<evidence type="ECO:0000313" key="3">
    <source>
        <dbReference type="Proteomes" id="UP001141806"/>
    </source>
</evidence>
<dbReference type="AlphaFoldDB" id="A0A9Q0QXF0"/>
<feature type="compositionally biased region" description="Polar residues" evidence="1">
    <location>
        <begin position="195"/>
        <end position="204"/>
    </location>
</feature>
<comment type="caution">
    <text evidence="2">The sequence shown here is derived from an EMBL/GenBank/DDBJ whole genome shotgun (WGS) entry which is preliminary data.</text>
</comment>
<feature type="region of interest" description="Disordered" evidence="1">
    <location>
        <begin position="159"/>
        <end position="204"/>
    </location>
</feature>
<proteinExistence type="predicted"/>
<keyword evidence="3" id="KW-1185">Reference proteome</keyword>
<evidence type="ECO:0000313" key="2">
    <source>
        <dbReference type="EMBL" id="KAJ4975270.1"/>
    </source>
</evidence>
<gene>
    <name evidence="2" type="ORF">NE237_000376</name>
</gene>
<reference evidence="2" key="1">
    <citation type="journal article" date="2023" name="Plant J.">
        <title>The genome of the king protea, Protea cynaroides.</title>
        <authorList>
            <person name="Chang J."/>
            <person name="Duong T.A."/>
            <person name="Schoeman C."/>
            <person name="Ma X."/>
            <person name="Roodt D."/>
            <person name="Barker N."/>
            <person name="Li Z."/>
            <person name="Van de Peer Y."/>
            <person name="Mizrachi E."/>
        </authorList>
    </citation>
    <scope>NUCLEOTIDE SEQUENCE</scope>
    <source>
        <tissue evidence="2">Young leaves</tissue>
    </source>
</reference>
<dbReference type="EMBL" id="JAMYWD010000003">
    <property type="protein sequence ID" value="KAJ4975270.1"/>
    <property type="molecule type" value="Genomic_DNA"/>
</dbReference>
<name>A0A9Q0QXF0_9MAGN</name>
<accession>A0A9Q0QXF0</accession>
<feature type="compositionally biased region" description="Pro residues" evidence="1">
    <location>
        <begin position="48"/>
        <end position="58"/>
    </location>
</feature>
<sequence length="316" mass="33646">MASINPTNPPAALNGRKPPLVDLEPSVPGQDDLLNRGVSSDAYGGEEFPPPLSSPPPMENLKHSVPCAWDKPPIPATRKPNRINLRFIPPSSRVQSENDFTKSGSNAACGAEKPWTTVRVKKKKSCGFRDHLWIPTRPAASLPKPGRSVFAVGHVSTRHGMASAPPETEKVPLSAPCQNKHSNSNSNPCPEPGASPSNPFGSLSLDNDHSDEILDLVESPNLENVAPLGPISSAGHTPFSRMARLSRVNRKGSIGGLDLAVRKGVYDFSCEIVAGFNLASPSSYTSILKSGSFIRGKAGSRWTSTGSHKLIPSHCC</sequence>
<dbReference type="Proteomes" id="UP001141806">
    <property type="component" value="Unassembled WGS sequence"/>
</dbReference>
<feature type="region of interest" description="Disordered" evidence="1">
    <location>
        <begin position="1"/>
        <end position="66"/>
    </location>
</feature>
<evidence type="ECO:0000256" key="1">
    <source>
        <dbReference type="SAM" id="MobiDB-lite"/>
    </source>
</evidence>
<protein>
    <submittedName>
        <fullName evidence="2">Uncharacterized protein</fullName>
    </submittedName>
</protein>
<feature type="compositionally biased region" description="Polar residues" evidence="1">
    <location>
        <begin position="176"/>
        <end position="188"/>
    </location>
</feature>
<organism evidence="2 3">
    <name type="scientific">Protea cynaroides</name>
    <dbReference type="NCBI Taxonomy" id="273540"/>
    <lineage>
        <taxon>Eukaryota</taxon>
        <taxon>Viridiplantae</taxon>
        <taxon>Streptophyta</taxon>
        <taxon>Embryophyta</taxon>
        <taxon>Tracheophyta</taxon>
        <taxon>Spermatophyta</taxon>
        <taxon>Magnoliopsida</taxon>
        <taxon>Proteales</taxon>
        <taxon>Proteaceae</taxon>
        <taxon>Protea</taxon>
    </lineage>
</organism>